<protein>
    <submittedName>
        <fullName evidence="2">MFS monocarboxylate transporter</fullName>
    </submittedName>
</protein>
<evidence type="ECO:0000313" key="2">
    <source>
        <dbReference type="EMBL" id="KAJ6027608.1"/>
    </source>
</evidence>
<dbReference type="AlphaFoldDB" id="A0AAD6I2J1"/>
<feature type="transmembrane region" description="Helical" evidence="1">
    <location>
        <begin position="85"/>
        <end position="105"/>
    </location>
</feature>
<keyword evidence="1" id="KW-0472">Membrane</keyword>
<evidence type="ECO:0000256" key="1">
    <source>
        <dbReference type="SAM" id="Phobius"/>
    </source>
</evidence>
<name>A0AAD6I2J1_PENCN</name>
<organism evidence="2 3">
    <name type="scientific">Penicillium canescens</name>
    <dbReference type="NCBI Taxonomy" id="5083"/>
    <lineage>
        <taxon>Eukaryota</taxon>
        <taxon>Fungi</taxon>
        <taxon>Dikarya</taxon>
        <taxon>Ascomycota</taxon>
        <taxon>Pezizomycotina</taxon>
        <taxon>Eurotiomycetes</taxon>
        <taxon>Eurotiomycetidae</taxon>
        <taxon>Eurotiales</taxon>
        <taxon>Aspergillaceae</taxon>
        <taxon>Penicillium</taxon>
    </lineage>
</organism>
<keyword evidence="1" id="KW-0812">Transmembrane</keyword>
<proteinExistence type="predicted"/>
<gene>
    <name evidence="2" type="ORF">N7460_012425</name>
</gene>
<dbReference type="SUPFAM" id="SSF103473">
    <property type="entry name" value="MFS general substrate transporter"/>
    <property type="match status" value="1"/>
</dbReference>
<feature type="transmembrane region" description="Helical" evidence="1">
    <location>
        <begin position="111"/>
        <end position="135"/>
    </location>
</feature>
<dbReference type="Proteomes" id="UP001219568">
    <property type="component" value="Unassembled WGS sequence"/>
</dbReference>
<keyword evidence="3" id="KW-1185">Reference proteome</keyword>
<dbReference type="Gene3D" id="1.20.1250.20">
    <property type="entry name" value="MFS general substrate transporter like domains"/>
    <property type="match status" value="1"/>
</dbReference>
<keyword evidence="1" id="KW-1133">Transmembrane helix</keyword>
<reference evidence="2" key="2">
    <citation type="submission" date="2023-01" db="EMBL/GenBank/DDBJ databases">
        <authorList>
            <person name="Petersen C."/>
        </authorList>
    </citation>
    <scope>NUCLEOTIDE SEQUENCE</scope>
    <source>
        <strain evidence="2">IBT 15450</strain>
    </source>
</reference>
<feature type="transmembrane region" description="Helical" evidence="1">
    <location>
        <begin position="56"/>
        <end position="73"/>
    </location>
</feature>
<comment type="caution">
    <text evidence="2">The sequence shown here is derived from an EMBL/GenBank/DDBJ whole genome shotgun (WGS) entry which is preliminary data.</text>
</comment>
<dbReference type="PANTHER" id="PTHR11360:SF281">
    <property type="entry name" value="ASPYRIDONES EFFLUX PROTEIN APDF-RELATED"/>
    <property type="match status" value="1"/>
</dbReference>
<reference evidence="2" key="1">
    <citation type="journal article" date="2023" name="IMA Fungus">
        <title>Comparative genomic study of the Penicillium genus elucidates a diverse pangenome and 15 lateral gene transfer events.</title>
        <authorList>
            <person name="Petersen C."/>
            <person name="Sorensen T."/>
            <person name="Nielsen M.R."/>
            <person name="Sondergaard T.E."/>
            <person name="Sorensen J.L."/>
            <person name="Fitzpatrick D.A."/>
            <person name="Frisvad J.C."/>
            <person name="Nielsen K.L."/>
        </authorList>
    </citation>
    <scope>NUCLEOTIDE SEQUENCE</scope>
    <source>
        <strain evidence="2">IBT 15450</strain>
    </source>
</reference>
<dbReference type="EMBL" id="JAQJZL010000015">
    <property type="protein sequence ID" value="KAJ6027608.1"/>
    <property type="molecule type" value="Genomic_DNA"/>
</dbReference>
<dbReference type="InterPro" id="IPR036259">
    <property type="entry name" value="MFS_trans_sf"/>
</dbReference>
<sequence length="167" mass="17922">MLTLSIMSCAIVSSNAPKLKSGAPFCLLPVPDVLGSFVPIFYVPAYDESIGLSVDIFFYLIDILNAGSLFGRVSGGAVANRIGRLNSLTGASITCSILIFCWLTVTSQGGMIAFSMLFGFFSGTVIGLFPATIALTATSRMRLARIWERHWGFGVFPLLLERLSLGL</sequence>
<accession>A0AAD6I2J1</accession>
<evidence type="ECO:0000313" key="3">
    <source>
        <dbReference type="Proteomes" id="UP001219568"/>
    </source>
</evidence>
<dbReference type="InterPro" id="IPR050327">
    <property type="entry name" value="Proton-linked_MCT"/>
</dbReference>
<dbReference type="PANTHER" id="PTHR11360">
    <property type="entry name" value="MONOCARBOXYLATE TRANSPORTER"/>
    <property type="match status" value="1"/>
</dbReference>